<sequence>MGIFTSRASSRESFLSAYWTPRLPKFGIPIIMSGILIQLLFLSNMSYLYGSLFKSGSRGHALRVLAVDYDGRDIGHALDAAYSSLRTDSFPSLEFRSASQYPTVESVEEAMCKEGYWAAIYTHNGASDRLMAALSGDNSTAYDPTDAISYTYYSSYYPIVSMSLIVSNMETLVSVASRTLYSVSTEALSTVNFTSPSSAKTFLDPIRSSSIVKSPTHQGSRVLLNTVTMVMGCLMQFFFLMAVNAISGQAGVFNKMSKRDVYLSRLILSKFFTFICALCTTGYIWAFREDWFVTSSHFGKTWMAFWLYMEIQYTVMDTLLEMVIPMQFWSFFVLTWVITNITSTVYPFELTAGFYRVGYALPAHNLWILLMDIWSNGCKQQRSVVLPVLLCWWLLGHIGSAWSVHKRCSLAEANAAILEKNADDMDMSRSVLQTPPEQQEV</sequence>
<name>A0ABY6TZH8_BIOOC</name>
<keyword evidence="1" id="KW-0472">Membrane</keyword>
<dbReference type="Pfam" id="PF12051">
    <property type="entry name" value="DUF3533"/>
    <property type="match status" value="1"/>
</dbReference>
<feature type="transmembrane region" description="Helical" evidence="1">
    <location>
        <begin position="328"/>
        <end position="348"/>
    </location>
</feature>
<dbReference type="EMBL" id="CABFNS010000715">
    <property type="protein sequence ID" value="VUC24129.1"/>
    <property type="molecule type" value="Genomic_DNA"/>
</dbReference>
<evidence type="ECO:0000313" key="4">
    <source>
        <dbReference type="Proteomes" id="UP000766486"/>
    </source>
</evidence>
<dbReference type="InterPro" id="IPR022703">
    <property type="entry name" value="DUF3533"/>
</dbReference>
<keyword evidence="4" id="KW-1185">Reference proteome</keyword>
<feature type="transmembrane region" description="Helical" evidence="1">
    <location>
        <begin position="222"/>
        <end position="246"/>
    </location>
</feature>
<dbReference type="PANTHER" id="PTHR34814:SF2">
    <property type="entry name" value="DUF3533 DOMAIN-CONTAINING PROTEIN"/>
    <property type="match status" value="1"/>
</dbReference>
<feature type="transmembrane region" description="Helical" evidence="1">
    <location>
        <begin position="384"/>
        <end position="404"/>
    </location>
</feature>
<protein>
    <recommendedName>
        <fullName evidence="2">DUF3533 domain-containing protein</fullName>
    </recommendedName>
</protein>
<feature type="domain" description="DUF3533" evidence="2">
    <location>
        <begin position="34"/>
        <end position="396"/>
    </location>
</feature>
<proteinExistence type="predicted"/>
<keyword evidence="1" id="KW-1133">Transmembrane helix</keyword>
<comment type="caution">
    <text evidence="3">The sequence shown here is derived from an EMBL/GenBank/DDBJ whole genome shotgun (WGS) entry which is preliminary data.</text>
</comment>
<keyword evidence="1" id="KW-0812">Transmembrane</keyword>
<dbReference type="Proteomes" id="UP000766486">
    <property type="component" value="Unassembled WGS sequence"/>
</dbReference>
<feature type="transmembrane region" description="Helical" evidence="1">
    <location>
        <begin position="266"/>
        <end position="286"/>
    </location>
</feature>
<evidence type="ECO:0000259" key="2">
    <source>
        <dbReference type="Pfam" id="PF12051"/>
    </source>
</evidence>
<organism evidence="3 4">
    <name type="scientific">Bionectria ochroleuca</name>
    <name type="common">Gliocladium roseum</name>
    <dbReference type="NCBI Taxonomy" id="29856"/>
    <lineage>
        <taxon>Eukaryota</taxon>
        <taxon>Fungi</taxon>
        <taxon>Dikarya</taxon>
        <taxon>Ascomycota</taxon>
        <taxon>Pezizomycotina</taxon>
        <taxon>Sordariomycetes</taxon>
        <taxon>Hypocreomycetidae</taxon>
        <taxon>Hypocreales</taxon>
        <taxon>Bionectriaceae</taxon>
        <taxon>Clonostachys</taxon>
    </lineage>
</organism>
<dbReference type="InterPro" id="IPR053001">
    <property type="entry name" value="MNNG_permease-like"/>
</dbReference>
<evidence type="ECO:0000256" key="1">
    <source>
        <dbReference type="SAM" id="Phobius"/>
    </source>
</evidence>
<gene>
    <name evidence="3" type="ORF">CLO192961_LOCUS132684</name>
</gene>
<feature type="transmembrane region" description="Helical" evidence="1">
    <location>
        <begin position="26"/>
        <end position="49"/>
    </location>
</feature>
<feature type="transmembrane region" description="Helical" evidence="1">
    <location>
        <begin position="354"/>
        <end position="372"/>
    </location>
</feature>
<evidence type="ECO:0000313" key="3">
    <source>
        <dbReference type="EMBL" id="VUC24129.1"/>
    </source>
</evidence>
<reference evidence="3 4" key="1">
    <citation type="submission" date="2019-06" db="EMBL/GenBank/DDBJ databases">
        <authorList>
            <person name="Broberg M."/>
        </authorList>
    </citation>
    <scope>NUCLEOTIDE SEQUENCE [LARGE SCALE GENOMIC DNA]</scope>
</reference>
<dbReference type="PANTHER" id="PTHR34814">
    <property type="entry name" value="NITROSOGUANIDINE RESISTANCE PROTEIN SNG1"/>
    <property type="match status" value="1"/>
</dbReference>
<accession>A0ABY6TZH8</accession>